<comment type="caution">
    <text evidence="2">The sequence shown here is derived from an EMBL/GenBank/DDBJ whole genome shotgun (WGS) entry which is preliminary data.</text>
</comment>
<proteinExistence type="predicted"/>
<dbReference type="PANTHER" id="PTHR10177">
    <property type="entry name" value="CYCLINS"/>
    <property type="match status" value="1"/>
</dbReference>
<protein>
    <recommendedName>
        <fullName evidence="1">Cyclin N-terminal domain-containing protein</fullName>
    </recommendedName>
</protein>
<accession>A0AAV8ZMI1</accession>
<keyword evidence="3" id="KW-1185">Reference proteome</keyword>
<dbReference type="Proteomes" id="UP001162156">
    <property type="component" value="Unassembled WGS sequence"/>
</dbReference>
<feature type="domain" description="Cyclin N-terminal" evidence="1">
    <location>
        <begin position="4"/>
        <end position="60"/>
    </location>
</feature>
<dbReference type="InterPro" id="IPR036915">
    <property type="entry name" value="Cyclin-like_sf"/>
</dbReference>
<gene>
    <name evidence="2" type="ORF">NQ314_004361</name>
</gene>
<dbReference type="SUPFAM" id="SSF47954">
    <property type="entry name" value="Cyclin-like"/>
    <property type="match status" value="1"/>
</dbReference>
<reference evidence="2" key="1">
    <citation type="journal article" date="2023" name="Insect Mol. Biol.">
        <title>Genome sequencing provides insights into the evolution of gene families encoding plant cell wall-degrading enzymes in longhorned beetles.</title>
        <authorList>
            <person name="Shin N.R."/>
            <person name="Okamura Y."/>
            <person name="Kirsch R."/>
            <person name="Pauchet Y."/>
        </authorList>
    </citation>
    <scope>NUCLEOTIDE SEQUENCE</scope>
    <source>
        <strain evidence="2">RBIC_L_NR</strain>
    </source>
</reference>
<dbReference type="InterPro" id="IPR006671">
    <property type="entry name" value="Cyclin_N"/>
</dbReference>
<dbReference type="EMBL" id="JANEYF010001277">
    <property type="protein sequence ID" value="KAJ8965136.1"/>
    <property type="molecule type" value="Genomic_DNA"/>
</dbReference>
<name>A0AAV8ZMI1_9CUCU</name>
<dbReference type="Gene3D" id="1.10.472.10">
    <property type="entry name" value="Cyclin-like"/>
    <property type="match status" value="2"/>
</dbReference>
<organism evidence="2 3">
    <name type="scientific">Rhamnusium bicolor</name>
    <dbReference type="NCBI Taxonomy" id="1586634"/>
    <lineage>
        <taxon>Eukaryota</taxon>
        <taxon>Metazoa</taxon>
        <taxon>Ecdysozoa</taxon>
        <taxon>Arthropoda</taxon>
        <taxon>Hexapoda</taxon>
        <taxon>Insecta</taxon>
        <taxon>Pterygota</taxon>
        <taxon>Neoptera</taxon>
        <taxon>Endopterygota</taxon>
        <taxon>Coleoptera</taxon>
        <taxon>Polyphaga</taxon>
        <taxon>Cucujiformia</taxon>
        <taxon>Chrysomeloidea</taxon>
        <taxon>Cerambycidae</taxon>
        <taxon>Lepturinae</taxon>
        <taxon>Rhagiini</taxon>
        <taxon>Rhamnusium</taxon>
    </lineage>
</organism>
<dbReference type="Pfam" id="PF00134">
    <property type="entry name" value="Cyclin_N"/>
    <property type="match status" value="1"/>
</dbReference>
<sequence>MTVRSKFQLVGAAAMMVAGKMEEYQPIDAQEWSYLTGDTFTTRQVLKMEQLIMKVLRFKMQPPTICDFIQHLCAEEKMDSETVHLAMVGFEFFVFAAFASEEA</sequence>
<evidence type="ECO:0000313" key="3">
    <source>
        <dbReference type="Proteomes" id="UP001162156"/>
    </source>
</evidence>
<evidence type="ECO:0000259" key="1">
    <source>
        <dbReference type="Pfam" id="PF00134"/>
    </source>
</evidence>
<evidence type="ECO:0000313" key="2">
    <source>
        <dbReference type="EMBL" id="KAJ8965136.1"/>
    </source>
</evidence>
<dbReference type="AlphaFoldDB" id="A0AAV8ZMI1"/>
<dbReference type="InterPro" id="IPR039361">
    <property type="entry name" value="Cyclin"/>
</dbReference>